<evidence type="ECO:0000313" key="12">
    <source>
        <dbReference type="Proteomes" id="UP001168528"/>
    </source>
</evidence>
<gene>
    <name evidence="11" type="ORF">Q0590_17595</name>
</gene>
<evidence type="ECO:0000256" key="5">
    <source>
        <dbReference type="ARBA" id="ARBA00023077"/>
    </source>
</evidence>
<dbReference type="PANTHER" id="PTHR30069:SF57">
    <property type="entry name" value="TONB-DEPENDENT RECEPTOR"/>
    <property type="match status" value="1"/>
</dbReference>
<dbReference type="Pfam" id="PF00593">
    <property type="entry name" value="TonB_dep_Rec_b-barrel"/>
    <property type="match status" value="1"/>
</dbReference>
<evidence type="ECO:0000259" key="10">
    <source>
        <dbReference type="Pfam" id="PF07715"/>
    </source>
</evidence>
<keyword evidence="4" id="KW-0812">Transmembrane</keyword>
<dbReference type="InterPro" id="IPR008969">
    <property type="entry name" value="CarboxyPept-like_regulatory"/>
</dbReference>
<dbReference type="Gene3D" id="2.170.130.10">
    <property type="entry name" value="TonB-dependent receptor, plug domain"/>
    <property type="match status" value="1"/>
</dbReference>
<feature type="domain" description="TonB-dependent receptor-like beta-barrel" evidence="9">
    <location>
        <begin position="341"/>
        <end position="754"/>
    </location>
</feature>
<dbReference type="SUPFAM" id="SSF56935">
    <property type="entry name" value="Porins"/>
    <property type="match status" value="1"/>
</dbReference>
<dbReference type="InterPro" id="IPR000531">
    <property type="entry name" value="Beta-barrel_TonB"/>
</dbReference>
<evidence type="ECO:0000256" key="4">
    <source>
        <dbReference type="ARBA" id="ARBA00022692"/>
    </source>
</evidence>
<dbReference type="RefSeq" id="WP_302038897.1">
    <property type="nucleotide sequence ID" value="NZ_JAUKPO010000010.1"/>
</dbReference>
<keyword evidence="5 8" id="KW-0798">TonB box</keyword>
<feature type="domain" description="TonB-dependent receptor plug" evidence="10">
    <location>
        <begin position="126"/>
        <end position="231"/>
    </location>
</feature>
<reference evidence="11" key="1">
    <citation type="submission" date="2023-07" db="EMBL/GenBank/DDBJ databases">
        <title>The genome sequence of Rhodocytophaga aerolata KACC 12507.</title>
        <authorList>
            <person name="Zhang X."/>
        </authorList>
    </citation>
    <scope>NUCLEOTIDE SEQUENCE</scope>
    <source>
        <strain evidence="11">KACC 12507</strain>
    </source>
</reference>
<evidence type="ECO:0000259" key="9">
    <source>
        <dbReference type="Pfam" id="PF00593"/>
    </source>
</evidence>
<keyword evidence="12" id="KW-1185">Reference proteome</keyword>
<dbReference type="Proteomes" id="UP001168528">
    <property type="component" value="Unassembled WGS sequence"/>
</dbReference>
<evidence type="ECO:0000256" key="3">
    <source>
        <dbReference type="ARBA" id="ARBA00022452"/>
    </source>
</evidence>
<dbReference type="SUPFAM" id="SSF49464">
    <property type="entry name" value="Carboxypeptidase regulatory domain-like"/>
    <property type="match status" value="1"/>
</dbReference>
<dbReference type="Gene3D" id="2.40.170.20">
    <property type="entry name" value="TonB-dependent receptor, beta-barrel domain"/>
    <property type="match status" value="1"/>
</dbReference>
<keyword evidence="2" id="KW-0813">Transport</keyword>
<sequence>MRQFFTIILLLCSGLVLAQNKGRLTGIVRDRNTQELLIGVSLQLEGTNPPIGSATDAEGRFRIDNIPTGSYNIKASYIGYAPLTKFNIVITSGNATTLNFELEPEETQLDEVTVTFNKSVRVATPETPLSIQNLSSEEIKSNPGGNFDISRVVQALPGVGGSGGTGSGFRNDIIIRGGAPNENVYYLDGIEIPVINHFSTQGSAGGPQGILNVSFIEDVTLSSSAFDARFDNALASVFQFKQREGNPDRYQGNLRLSATELAATVEGPAGPKTTFLASARRSYLQLLFQVIDLPIRPNYWDFQYKVTHKFSNKTTLTAIGIGAIDEFKFAVPKESTPEKEYAIRSNPLINQWNYTVGFGLKHLIRNGFINVALSRNMFDNSLDRFEDAQEEDESRRLLKSRSQEIENKLRVDVNKFTGGWKYSFGGVGQYVKYSNDLFSKIRREITDENGQVIQPGIAINFNTGIDFFRFGVFGQVSRSFLQDRLNLSFGIRSDMNSFTSTGLNPVETLSPRVSASYAVSDRWKLNASIGRYYKTPIYTILGYQDAAGNYVNKDSKYILSDHYVAGLEYLPTTSTRFTLEGFYKQYGNYPVSVRDGISLANQGTEFGAIGNEEVASLGKGRAYGLEFFFQQKLTKNLFAVFSYTFVRSEFTGLDASKYIPSAWDNRHLVSAILGYKLGRGWEVGAKYRFAGGAPYTPFDLQASQLNYASLGSGILDYSRLNTERLKAFNQFDFRIDKKWNFKRLTLDLYLDVQNAFLVVGPALPQYTFTRTEDNTGFATTDGLPLQSNGSNAIPLILDNEDATVLPTLGFILEF</sequence>
<organism evidence="11 12">
    <name type="scientific">Rhodocytophaga aerolata</name>
    <dbReference type="NCBI Taxonomy" id="455078"/>
    <lineage>
        <taxon>Bacteria</taxon>
        <taxon>Pseudomonadati</taxon>
        <taxon>Bacteroidota</taxon>
        <taxon>Cytophagia</taxon>
        <taxon>Cytophagales</taxon>
        <taxon>Rhodocytophagaceae</taxon>
        <taxon>Rhodocytophaga</taxon>
    </lineage>
</organism>
<name>A0ABT8RBF9_9BACT</name>
<evidence type="ECO:0000256" key="2">
    <source>
        <dbReference type="ARBA" id="ARBA00022448"/>
    </source>
</evidence>
<dbReference type="InterPro" id="IPR012910">
    <property type="entry name" value="Plug_dom"/>
</dbReference>
<dbReference type="Pfam" id="PF07715">
    <property type="entry name" value="Plug"/>
    <property type="match status" value="1"/>
</dbReference>
<accession>A0ABT8RBF9</accession>
<dbReference type="EMBL" id="JAUKPO010000010">
    <property type="protein sequence ID" value="MDO1448092.1"/>
    <property type="molecule type" value="Genomic_DNA"/>
</dbReference>
<evidence type="ECO:0000256" key="6">
    <source>
        <dbReference type="ARBA" id="ARBA00023136"/>
    </source>
</evidence>
<comment type="similarity">
    <text evidence="8">Belongs to the TonB-dependent receptor family.</text>
</comment>
<protein>
    <submittedName>
        <fullName evidence="11">TonB-dependent receptor</fullName>
    </submittedName>
</protein>
<keyword evidence="3" id="KW-1134">Transmembrane beta strand</keyword>
<dbReference type="InterPro" id="IPR039426">
    <property type="entry name" value="TonB-dep_rcpt-like"/>
</dbReference>
<evidence type="ECO:0000256" key="1">
    <source>
        <dbReference type="ARBA" id="ARBA00004571"/>
    </source>
</evidence>
<evidence type="ECO:0000256" key="7">
    <source>
        <dbReference type="ARBA" id="ARBA00023237"/>
    </source>
</evidence>
<comment type="caution">
    <text evidence="11">The sequence shown here is derived from an EMBL/GenBank/DDBJ whole genome shotgun (WGS) entry which is preliminary data.</text>
</comment>
<proteinExistence type="inferred from homology"/>
<evidence type="ECO:0000256" key="8">
    <source>
        <dbReference type="RuleBase" id="RU003357"/>
    </source>
</evidence>
<keyword evidence="11" id="KW-0675">Receptor</keyword>
<keyword evidence="7" id="KW-0998">Cell outer membrane</keyword>
<dbReference type="Gene3D" id="2.60.40.1120">
    <property type="entry name" value="Carboxypeptidase-like, regulatory domain"/>
    <property type="match status" value="1"/>
</dbReference>
<keyword evidence="6 8" id="KW-0472">Membrane</keyword>
<dbReference type="PANTHER" id="PTHR30069">
    <property type="entry name" value="TONB-DEPENDENT OUTER MEMBRANE RECEPTOR"/>
    <property type="match status" value="1"/>
</dbReference>
<dbReference type="InterPro" id="IPR037066">
    <property type="entry name" value="Plug_dom_sf"/>
</dbReference>
<comment type="subcellular location">
    <subcellularLocation>
        <location evidence="1">Cell outer membrane</location>
        <topology evidence="1">Multi-pass membrane protein</topology>
    </subcellularLocation>
</comment>
<dbReference type="Pfam" id="PF13715">
    <property type="entry name" value="CarbopepD_reg_2"/>
    <property type="match status" value="1"/>
</dbReference>
<evidence type="ECO:0000313" key="11">
    <source>
        <dbReference type="EMBL" id="MDO1448092.1"/>
    </source>
</evidence>
<dbReference type="InterPro" id="IPR036942">
    <property type="entry name" value="Beta-barrel_TonB_sf"/>
</dbReference>